<comment type="caution">
    <text evidence="2">The sequence shown here is derived from an EMBL/GenBank/DDBJ whole genome shotgun (WGS) entry which is preliminary data.</text>
</comment>
<gene>
    <name evidence="2" type="ORF">F6X51_26235</name>
</gene>
<name>A0A6N6MH91_9HYPH</name>
<keyword evidence="3" id="KW-1185">Reference proteome</keyword>
<sequence>MKMYRVLAALLCAVSGSALARDDAAIAVPDLIAKPQAYIGELVVVRGIRCVDPGGAGFLCAAVVGDKALRIDALVLGPFTTVPIAERLTKRCKGASALDRAECRVDIALTPTSFEKAAGSGGPDAVTVVHAAEIEMYTPRKR</sequence>
<accession>A0A6N6MH91</accession>
<feature type="chain" id="PRO_5026934684" evidence="1">
    <location>
        <begin position="21"/>
        <end position="142"/>
    </location>
</feature>
<dbReference type="RefSeq" id="WP_150966810.1">
    <property type="nucleotide sequence ID" value="NZ_VZZJ01000045.1"/>
</dbReference>
<evidence type="ECO:0000313" key="3">
    <source>
        <dbReference type="Proteomes" id="UP000441523"/>
    </source>
</evidence>
<evidence type="ECO:0000313" key="2">
    <source>
        <dbReference type="EMBL" id="KAB1068816.1"/>
    </source>
</evidence>
<dbReference type="EMBL" id="VZZJ01000045">
    <property type="protein sequence ID" value="KAB1068816.1"/>
    <property type="molecule type" value="Genomic_DNA"/>
</dbReference>
<evidence type="ECO:0000256" key="1">
    <source>
        <dbReference type="SAM" id="SignalP"/>
    </source>
</evidence>
<dbReference type="AlphaFoldDB" id="A0A6N6MH91"/>
<reference evidence="2 3" key="1">
    <citation type="submission" date="2019-09" db="EMBL/GenBank/DDBJ databases">
        <title>YIM 132548 draft genome.</title>
        <authorList>
            <person name="Jiang L."/>
        </authorList>
    </citation>
    <scope>NUCLEOTIDE SEQUENCE [LARGE SCALE GENOMIC DNA]</scope>
    <source>
        <strain evidence="2 3">YIM 132548</strain>
    </source>
</reference>
<dbReference type="Proteomes" id="UP000441523">
    <property type="component" value="Unassembled WGS sequence"/>
</dbReference>
<protein>
    <submittedName>
        <fullName evidence="2">Uncharacterized protein</fullName>
    </submittedName>
</protein>
<feature type="signal peptide" evidence="1">
    <location>
        <begin position="1"/>
        <end position="20"/>
    </location>
</feature>
<keyword evidence="1" id="KW-0732">Signal</keyword>
<organism evidence="2 3">
    <name type="scientific">Methylobacterium planeticum</name>
    <dbReference type="NCBI Taxonomy" id="2615211"/>
    <lineage>
        <taxon>Bacteria</taxon>
        <taxon>Pseudomonadati</taxon>
        <taxon>Pseudomonadota</taxon>
        <taxon>Alphaproteobacteria</taxon>
        <taxon>Hyphomicrobiales</taxon>
        <taxon>Methylobacteriaceae</taxon>
        <taxon>Methylobacterium</taxon>
    </lineage>
</organism>
<proteinExistence type="predicted"/>